<feature type="compositionally biased region" description="Low complexity" evidence="3">
    <location>
        <begin position="430"/>
        <end position="449"/>
    </location>
</feature>
<keyword evidence="1" id="KW-0547">Nucleotide-binding</keyword>
<feature type="compositionally biased region" description="Basic and acidic residues" evidence="3">
    <location>
        <begin position="836"/>
        <end position="848"/>
    </location>
</feature>
<keyword evidence="6" id="KW-1185">Reference proteome</keyword>
<keyword evidence="2" id="KW-0067">ATP-binding</keyword>
<evidence type="ECO:0000256" key="1">
    <source>
        <dbReference type="ARBA" id="ARBA00022741"/>
    </source>
</evidence>
<feature type="region of interest" description="Disordered" evidence="3">
    <location>
        <begin position="1915"/>
        <end position="1934"/>
    </location>
</feature>
<feature type="compositionally biased region" description="Polar residues" evidence="3">
    <location>
        <begin position="364"/>
        <end position="381"/>
    </location>
</feature>
<reference evidence="5 6" key="1">
    <citation type="journal article" date="2024" name="Nat. Commun.">
        <title>Phylogenomics reveals the evolutionary origins of lichenization in chlorophyte algae.</title>
        <authorList>
            <person name="Puginier C."/>
            <person name="Libourel C."/>
            <person name="Otte J."/>
            <person name="Skaloud P."/>
            <person name="Haon M."/>
            <person name="Grisel S."/>
            <person name="Petersen M."/>
            <person name="Berrin J.G."/>
            <person name="Delaux P.M."/>
            <person name="Dal Grande F."/>
            <person name="Keller J."/>
        </authorList>
    </citation>
    <scope>NUCLEOTIDE SEQUENCE [LARGE SCALE GENOMIC DNA]</scope>
    <source>
        <strain evidence="5 6">SAG 2043</strain>
    </source>
</reference>
<feature type="region of interest" description="Disordered" evidence="3">
    <location>
        <begin position="358"/>
        <end position="457"/>
    </location>
</feature>
<dbReference type="InterPro" id="IPR027417">
    <property type="entry name" value="P-loop_NTPase"/>
</dbReference>
<feature type="region of interest" description="Disordered" evidence="3">
    <location>
        <begin position="895"/>
        <end position="960"/>
    </location>
</feature>
<feature type="compositionally biased region" description="Polar residues" evidence="3">
    <location>
        <begin position="732"/>
        <end position="753"/>
    </location>
</feature>
<dbReference type="SUPFAM" id="SSF52540">
    <property type="entry name" value="P-loop containing nucleoside triphosphate hydrolases"/>
    <property type="match status" value="1"/>
</dbReference>
<comment type="caution">
    <text evidence="5">The sequence shown here is derived from an EMBL/GenBank/DDBJ whole genome shotgun (WGS) entry which is preliminary data.</text>
</comment>
<feature type="domain" description="Guanylate cyclase" evidence="4">
    <location>
        <begin position="553"/>
        <end position="613"/>
    </location>
</feature>
<feature type="compositionally biased region" description="Low complexity" evidence="3">
    <location>
        <begin position="1018"/>
        <end position="1028"/>
    </location>
</feature>
<feature type="region of interest" description="Disordered" evidence="3">
    <location>
        <begin position="990"/>
        <end position="1054"/>
    </location>
</feature>
<feature type="compositionally biased region" description="Low complexity" evidence="3">
    <location>
        <begin position="405"/>
        <end position="415"/>
    </location>
</feature>
<dbReference type="PROSITE" id="PS50125">
    <property type="entry name" value="GUANYLATE_CYCLASE_2"/>
    <property type="match status" value="2"/>
</dbReference>
<sequence length="2658" mass="286112">MPQPAHPDEERAHSHESASTSGFHVEHRSDLYRPSKRSSPTSHAAAALHAGSTRGLTQSPSRKRDTDAHSHARSLHEAGRTSSKRHPRPSRELSPGPPKVPVADAEPLEPDTRVASLDPDREMAAESILGLWGVNLAQERTDRLDLRRAKNDQRMQLAQTLGVGRPRRDSKTNRFRSVVHMMGAVRKLQADKATRPGSAPASAYLSDSDSDDDSMDIPGALSRSMPQLPRVRDDWEARTLLPADSPEATPRTIPAVKTDARYIPSNKNALKVTVTLPASPGGKQRIADQIARTTTIMPGDEDGSADLGEQEHDSSDVWQHDFGSEADGGSGELVAPPKTVMSRIRGLRRSADQAFHTLRRAGSNAASEVATSRRSVDSSFSEIRHSAASSPGSSPHADSKRSAHSSSPMPLSSLRRQTKDRTASAASPKGRAVPASAGAARRSAAGDASKQPDDNMRPDIVDAAQREDSMHTLLQTINTNIIANRWRMKSASKALPALAPFVPRMLQEDISSLAPRYRSVARAAVMAGGGEHVPPTSDASSTMVPCMETFEGAVLIADVTGFTKLTEELSKRGTSGVELLTKCMNNYFSKVVDLVLAYNGDVMKFAGDSVIVAFAPRPDEEAGSEDGGLRLATLRSVHCAHDLATTLGSMRMLPTGDVTPVSVAERMKAFDQKVEEPPQPPAPEDKKWKLGINVVEGAVAFSAAGQAHRAKRLAGADSPVVNAWQGAVTALSGGSPNWLRSKSSNSMVDNESASAPDLLKAQMGSPLRPVQNNSVDNLGSPDGRTPGSQGEGGESSPDEEMRHNLRRARGVAVAGSHMISLLQQVNRKLHLQFDFKRSKSDNGQERGARMPSSLPESPITTPLGNVSPVRQAAQQHPNARILRSLSHLSDQSLWSPALSLSRPPPLPTTTSHAPPNASPSKHSFRVLPTSPEHEEEAPDVSASSACSIQPRPHPGMMRRTSSQSMSRLSAIQRQPVDMAQACAAGAAAAAIRSPTGSEPVSRTDSDISDGETSGEPTAIAAVAPAVADDVSRTPPRNATSPRASLSPSYPASAASCSSAASRSSAGESVPSNAEASLMVDDPGVFQAQRSLAPIRLAGSAAYNSQGPAPVAESADAEFGPDGFMSDDDEEDEEDGNRGSESDEPPSPAAPAPRARQEPSRWGVLKATKEMFFKKKKHAQSQGAAALPAVARNRQLSVRWGEDSATTIQAAMQSDLAVASSAPSLTSLSNQLVGSSAAMGGMIGSANASPLSRQGSHPKHHLSRKRTGGSSAGMPKHILSLKVTVGCGTVCVFHVGGYVESSSVQDNSGVPRWEFFIGDRPHAPPLDEKNMRQPIEQISTAEAFAEPGDVILSPEVVRTVVEHVEVQELKDTTAVRLLKMLGQYEMGDKSDTRAAKYASEFAALPRAVQARAVQILRMHVMDNVRQRIEAGHLDFVNEIRVCTVLFLGFPSLKKERGAGEAKDEVASVQAAVELVQKRMRHFDGSFLQFRCDEKGFLSICAFGLPGKSKENGPTRGIQAALSIVEGLKERGEEGCVGVTTGQLLCACVGSRIRAEYTVFGDAINLSARLMCKSKAGLGEVLCDYTTYMLAKRAATYTRLEPLTVKGRSIPLDVYRVSAARENNDAQSYAMQWLQHKGPQRKRQGRRGSLTNGEAGEGSASSVASGRRQAYVHNAKPMIGRQEALNEVTERICALVEQDRGGLVLIEGEAGMGKTRLLEELQRSDFGGVRAQCVAVFASGETQHKSQVLFPWRRIFRELFNHDRLEGQLYSLRQKDAFDRHPTITKLGKSCKEAIAEYATLRTLLSQTLEIPEDELPVAPPNFVASAATKERAMQLLLGAQHASWLCTQFERRSQKPPVLAQHAQRYLATRARRKHGVVLHIKRPATAGGVSLARRTGSGLGNSAGLSVTVPRALASAQTSGSSGPMPMPPTPTARAGKLAAQKSSIDPATTLSKLHGQKSSLDPAPTLGAGTGRKDAELTRDMKAQRVQEALIQIMTLFVTAYGKLVIMLEDLHHYDTTSWQLLASIAESLHEDVVVVATMRPSEGGPALSARLPTGKELIHQKVLTSLQVVQNLPTTTRVELLPFTLEQTQEFVSVALDGAYVSRDVAQAVWEKTSGLPLYIEQMVVYLQQQQLLSDDAGTPGADITSLLGAGAGLSSFIRNTVTIHSVITDRIDKLRPSQQLTLKVGSVMGMTVSLELLHAIHPMATAKEALEHDLQVLTAANFLRPDDDPATNSWIFCQVLGRDVAYELIPFSQRRNLHARLAEALEKQSSAIAVPSSTIAYHWTQSCAGTEIAEWRRAMRAIAYWEKSAQECMDEGIDYTQALRWWQKADLIADQITTYFRKHNKMSMWMLSNQSGSSHGGHLGTDVASDPDSPTAESNRGGVSWENDEGPAGSKQPRRHQSPIIDPVRRARFQRGMAGCCLERGELDLARSHGLQALHLLGAPRPSDGQPPAHRSCLCLPLSCLCGGSVTDDAVSPRRGDHLQTMSSAASATTPRGTWADASNRLSATSLMSMESLGRLECASLEERKEAAAVLQLLVTASLRLSIPDVEALHYIRRTALWFEGLSERNNRMPENSPLQEVVQSVRVALRIHQPGSPSRFSIAGLASFNGSYRNSKDMARDPGRNSISGPREGGRPSISVPRQLGLEPNRVHPA</sequence>
<feature type="region of interest" description="Disordered" evidence="3">
    <location>
        <begin position="1103"/>
        <end position="1160"/>
    </location>
</feature>
<feature type="compositionally biased region" description="Low complexity" evidence="3">
    <location>
        <begin position="386"/>
        <end position="396"/>
    </location>
</feature>
<dbReference type="GO" id="GO:0005524">
    <property type="term" value="F:ATP binding"/>
    <property type="evidence" value="ECO:0007669"/>
    <property type="project" value="UniProtKB-KW"/>
</dbReference>
<feature type="compositionally biased region" description="Basic and acidic residues" evidence="3">
    <location>
        <begin position="24"/>
        <end position="33"/>
    </location>
</feature>
<evidence type="ECO:0000256" key="2">
    <source>
        <dbReference type="ARBA" id="ARBA00022840"/>
    </source>
</evidence>
<dbReference type="GO" id="GO:0004016">
    <property type="term" value="F:adenylate cyclase activity"/>
    <property type="evidence" value="ECO:0007669"/>
    <property type="project" value="TreeGrafter"/>
</dbReference>
<feature type="compositionally biased region" description="Low complexity" evidence="3">
    <location>
        <begin position="1651"/>
        <end position="1664"/>
    </location>
</feature>
<feature type="compositionally biased region" description="Acidic residues" evidence="3">
    <location>
        <begin position="1124"/>
        <end position="1134"/>
    </location>
</feature>
<feature type="region of interest" description="Disordered" evidence="3">
    <location>
        <begin position="1951"/>
        <end position="1974"/>
    </location>
</feature>
<feature type="domain" description="Guanylate cyclase" evidence="4">
    <location>
        <begin position="1498"/>
        <end position="1569"/>
    </location>
</feature>
<feature type="compositionally biased region" description="Polar residues" evidence="3">
    <location>
        <begin position="854"/>
        <end position="864"/>
    </location>
</feature>
<protein>
    <recommendedName>
        <fullName evidence="4">Guanylate cyclase domain-containing protein</fullName>
    </recommendedName>
</protein>
<feature type="region of interest" description="Disordered" evidence="3">
    <location>
        <begin position="298"/>
        <end position="338"/>
    </location>
</feature>
<dbReference type="GO" id="GO:0035556">
    <property type="term" value="P:intracellular signal transduction"/>
    <property type="evidence" value="ECO:0007669"/>
    <property type="project" value="InterPro"/>
</dbReference>
<feature type="compositionally biased region" description="Basic and acidic residues" evidence="3">
    <location>
        <begin position="2618"/>
        <end position="2627"/>
    </location>
</feature>
<feature type="region of interest" description="Disordered" evidence="3">
    <location>
        <begin position="2617"/>
        <end position="2658"/>
    </location>
</feature>
<dbReference type="GO" id="GO:0009190">
    <property type="term" value="P:cyclic nucleotide biosynthetic process"/>
    <property type="evidence" value="ECO:0007669"/>
    <property type="project" value="InterPro"/>
</dbReference>
<dbReference type="Proteomes" id="UP001489004">
    <property type="component" value="Unassembled WGS sequence"/>
</dbReference>
<feature type="compositionally biased region" description="Basic and acidic residues" evidence="3">
    <location>
        <begin position="62"/>
        <end position="79"/>
    </location>
</feature>
<dbReference type="InterPro" id="IPR029787">
    <property type="entry name" value="Nucleotide_cyclase"/>
</dbReference>
<dbReference type="InterPro" id="IPR001054">
    <property type="entry name" value="A/G_cyclase"/>
</dbReference>
<feature type="region of interest" description="Disordered" evidence="3">
    <location>
        <begin position="836"/>
        <end position="876"/>
    </location>
</feature>
<feature type="region of interest" description="Disordered" evidence="3">
    <location>
        <begin position="189"/>
        <end position="224"/>
    </location>
</feature>
<dbReference type="GO" id="GO:0005737">
    <property type="term" value="C:cytoplasm"/>
    <property type="evidence" value="ECO:0007669"/>
    <property type="project" value="TreeGrafter"/>
</dbReference>
<feature type="compositionally biased region" description="Low complexity" evidence="3">
    <location>
        <begin position="198"/>
        <end position="207"/>
    </location>
</feature>
<evidence type="ECO:0000313" key="6">
    <source>
        <dbReference type="Proteomes" id="UP001489004"/>
    </source>
</evidence>
<dbReference type="EMBL" id="JALJOR010000020">
    <property type="protein sequence ID" value="KAK9803643.1"/>
    <property type="molecule type" value="Genomic_DNA"/>
</dbReference>
<accession>A0AAW1P0V2</accession>
<evidence type="ECO:0000313" key="5">
    <source>
        <dbReference type="EMBL" id="KAK9803643.1"/>
    </source>
</evidence>
<feature type="compositionally biased region" description="Polar residues" evidence="3">
    <location>
        <begin position="1951"/>
        <end position="1960"/>
    </location>
</feature>
<organism evidence="5 6">
    <name type="scientific">[Myrmecia] bisecta</name>
    <dbReference type="NCBI Taxonomy" id="41462"/>
    <lineage>
        <taxon>Eukaryota</taxon>
        <taxon>Viridiplantae</taxon>
        <taxon>Chlorophyta</taxon>
        <taxon>core chlorophytes</taxon>
        <taxon>Trebouxiophyceae</taxon>
        <taxon>Trebouxiales</taxon>
        <taxon>Trebouxiaceae</taxon>
        <taxon>Myrmecia</taxon>
    </lineage>
</organism>
<evidence type="ECO:0000256" key="3">
    <source>
        <dbReference type="SAM" id="MobiDB-lite"/>
    </source>
</evidence>
<feature type="region of interest" description="Disordered" evidence="3">
    <location>
        <begin position="732"/>
        <end position="801"/>
    </location>
</feature>
<gene>
    <name evidence="5" type="ORF">WJX72_007857</name>
</gene>
<dbReference type="SUPFAM" id="SSF55073">
    <property type="entry name" value="Nucleotide cyclase"/>
    <property type="match status" value="2"/>
</dbReference>
<feature type="region of interest" description="Disordered" evidence="3">
    <location>
        <begin position="2354"/>
        <end position="2409"/>
    </location>
</feature>
<feature type="compositionally biased region" description="Basic and acidic residues" evidence="3">
    <location>
        <begin position="1"/>
        <end position="16"/>
    </location>
</feature>
<evidence type="ECO:0000259" key="4">
    <source>
        <dbReference type="PROSITE" id="PS50125"/>
    </source>
</evidence>
<proteinExistence type="predicted"/>
<dbReference type="Gene3D" id="3.30.70.1230">
    <property type="entry name" value="Nucleotide cyclase"/>
    <property type="match status" value="2"/>
</dbReference>
<feature type="compositionally biased region" description="Low complexity" evidence="3">
    <location>
        <begin position="1040"/>
        <end position="1054"/>
    </location>
</feature>
<feature type="compositionally biased region" description="Basic residues" evidence="3">
    <location>
        <begin position="1255"/>
        <end position="1266"/>
    </location>
</feature>
<feature type="compositionally biased region" description="Basic and acidic residues" evidence="3">
    <location>
        <begin position="309"/>
        <end position="323"/>
    </location>
</feature>
<dbReference type="Pfam" id="PF00211">
    <property type="entry name" value="Guanylate_cyc"/>
    <property type="match status" value="1"/>
</dbReference>
<dbReference type="PANTHER" id="PTHR16305:SF28">
    <property type="entry name" value="GUANYLATE CYCLASE DOMAIN-CONTAINING PROTEIN"/>
    <property type="match status" value="1"/>
</dbReference>
<feature type="region of interest" description="Disordered" evidence="3">
    <location>
        <begin position="1243"/>
        <end position="1272"/>
    </location>
</feature>
<feature type="region of interest" description="Disordered" evidence="3">
    <location>
        <begin position="1"/>
        <end position="118"/>
    </location>
</feature>
<feature type="region of interest" description="Disordered" evidence="3">
    <location>
        <begin position="1633"/>
        <end position="1664"/>
    </location>
</feature>
<dbReference type="CDD" id="cd07302">
    <property type="entry name" value="CHD"/>
    <property type="match status" value="1"/>
</dbReference>
<name>A0AAW1P0V2_9CHLO</name>
<dbReference type="PANTHER" id="PTHR16305">
    <property type="entry name" value="TESTICULAR SOLUBLE ADENYLYL CYCLASE"/>
    <property type="match status" value="1"/>
</dbReference>